<evidence type="ECO:0000256" key="3">
    <source>
        <dbReference type="ARBA" id="ARBA00007931"/>
    </source>
</evidence>
<evidence type="ECO:0000256" key="7">
    <source>
        <dbReference type="ARBA" id="ARBA00022723"/>
    </source>
</evidence>
<organism evidence="15 16">
    <name type="scientific">candidate division WS5 bacterium</name>
    <dbReference type="NCBI Taxonomy" id="2093353"/>
    <lineage>
        <taxon>Bacteria</taxon>
        <taxon>candidate division WS5</taxon>
    </lineage>
</organism>
<evidence type="ECO:0000256" key="5">
    <source>
        <dbReference type="ARBA" id="ARBA00022670"/>
    </source>
</evidence>
<dbReference type="GO" id="GO:0006508">
    <property type="term" value="P:proteolysis"/>
    <property type="evidence" value="ECO:0007669"/>
    <property type="project" value="UniProtKB-KW"/>
</dbReference>
<proteinExistence type="inferred from homology"/>
<evidence type="ECO:0000256" key="9">
    <source>
        <dbReference type="ARBA" id="ARBA00022833"/>
    </source>
</evidence>
<comment type="similarity">
    <text evidence="3">Belongs to the peptidase M50B family.</text>
</comment>
<dbReference type="GO" id="GO:0046872">
    <property type="term" value="F:metal ion binding"/>
    <property type="evidence" value="ECO:0007669"/>
    <property type="project" value="UniProtKB-KW"/>
</dbReference>
<feature type="domain" description="Peptidase M50" evidence="14">
    <location>
        <begin position="121"/>
        <end position="160"/>
    </location>
</feature>
<feature type="domain" description="Peptidase M50" evidence="14">
    <location>
        <begin position="15"/>
        <end position="111"/>
    </location>
</feature>
<dbReference type="Proteomes" id="UP000285655">
    <property type="component" value="Unassembled WGS sequence"/>
</dbReference>
<keyword evidence="12 13" id="KW-0472">Membrane</keyword>
<comment type="caution">
    <text evidence="15">The sequence shown here is derived from an EMBL/GenBank/DDBJ whole genome shotgun (WGS) entry which is preliminary data.</text>
</comment>
<dbReference type="GO" id="GO:0008237">
    <property type="term" value="F:metallopeptidase activity"/>
    <property type="evidence" value="ECO:0007669"/>
    <property type="project" value="UniProtKB-KW"/>
</dbReference>
<evidence type="ECO:0000256" key="2">
    <source>
        <dbReference type="ARBA" id="ARBA00004651"/>
    </source>
</evidence>
<keyword evidence="4" id="KW-1003">Cell membrane</keyword>
<dbReference type="InterPro" id="IPR008915">
    <property type="entry name" value="Peptidase_M50"/>
</dbReference>
<dbReference type="CDD" id="cd06158">
    <property type="entry name" value="S2P-M50_like_1"/>
    <property type="match status" value="1"/>
</dbReference>
<comment type="subcellular location">
    <subcellularLocation>
        <location evidence="2">Cell membrane</location>
        <topology evidence="2">Multi-pass membrane protein</topology>
    </subcellularLocation>
</comment>
<keyword evidence="8" id="KW-0378">Hydrolase</keyword>
<gene>
    <name evidence="15" type="ORF">C4544_01325</name>
</gene>
<sequence length="211" mass="23282">MLNLLSQSPLLFLFLVAGLLLAVTLHEFMHAWTANYLGDPTAKYMGRISLNPKDHLDLYGTLAILLIGIGWGKPVQINERNFKNPRLGSAITSLAGPMTNLAIAVIFSIPVLLGAVPADSMVYILFFVIVRVNILLMILNLIPIPPLDGSKVLYYFLPRSIDIVKLEMYGPMILLALIFFSFLSPTGGIFNIIFSISQPILNLLGFSSMIF</sequence>
<protein>
    <submittedName>
        <fullName evidence="15">Site-2 protease family protein</fullName>
    </submittedName>
</protein>
<evidence type="ECO:0000256" key="6">
    <source>
        <dbReference type="ARBA" id="ARBA00022692"/>
    </source>
</evidence>
<evidence type="ECO:0000313" key="15">
    <source>
        <dbReference type="EMBL" id="RJO61908.1"/>
    </source>
</evidence>
<evidence type="ECO:0000259" key="14">
    <source>
        <dbReference type="Pfam" id="PF02163"/>
    </source>
</evidence>
<evidence type="ECO:0000256" key="4">
    <source>
        <dbReference type="ARBA" id="ARBA00022475"/>
    </source>
</evidence>
<keyword evidence="10 13" id="KW-1133">Transmembrane helix</keyword>
<name>A0A419DFQ2_9BACT</name>
<feature type="transmembrane region" description="Helical" evidence="13">
    <location>
        <begin position="163"/>
        <end position="183"/>
    </location>
</feature>
<keyword evidence="5 15" id="KW-0645">Protease</keyword>
<evidence type="ECO:0000256" key="12">
    <source>
        <dbReference type="ARBA" id="ARBA00023136"/>
    </source>
</evidence>
<keyword evidence="6 13" id="KW-0812">Transmembrane</keyword>
<evidence type="ECO:0000256" key="1">
    <source>
        <dbReference type="ARBA" id="ARBA00001947"/>
    </source>
</evidence>
<dbReference type="InterPro" id="IPR044537">
    <property type="entry name" value="Rip2-like"/>
</dbReference>
<dbReference type="EMBL" id="QZJW01000007">
    <property type="protein sequence ID" value="RJO61908.1"/>
    <property type="molecule type" value="Genomic_DNA"/>
</dbReference>
<keyword evidence="9" id="KW-0862">Zinc</keyword>
<accession>A0A419DFQ2</accession>
<evidence type="ECO:0000313" key="16">
    <source>
        <dbReference type="Proteomes" id="UP000285655"/>
    </source>
</evidence>
<reference evidence="15 16" key="1">
    <citation type="journal article" date="2017" name="ISME J.">
        <title>Energy and carbon metabolisms in a deep terrestrial subsurface fluid microbial community.</title>
        <authorList>
            <person name="Momper L."/>
            <person name="Jungbluth S.P."/>
            <person name="Lee M.D."/>
            <person name="Amend J.P."/>
        </authorList>
    </citation>
    <scope>NUCLEOTIDE SEQUENCE [LARGE SCALE GENOMIC DNA]</scope>
    <source>
        <strain evidence="15">SURF_29</strain>
    </source>
</reference>
<dbReference type="PANTHER" id="PTHR35864:SF1">
    <property type="entry name" value="ZINC METALLOPROTEASE YWHC-RELATED"/>
    <property type="match status" value="1"/>
</dbReference>
<dbReference type="Pfam" id="PF02163">
    <property type="entry name" value="Peptidase_M50"/>
    <property type="match status" value="2"/>
</dbReference>
<dbReference type="PANTHER" id="PTHR35864">
    <property type="entry name" value="ZINC METALLOPROTEASE MJ0611-RELATED"/>
    <property type="match status" value="1"/>
</dbReference>
<dbReference type="AlphaFoldDB" id="A0A419DFQ2"/>
<evidence type="ECO:0000256" key="11">
    <source>
        <dbReference type="ARBA" id="ARBA00023049"/>
    </source>
</evidence>
<keyword evidence="7" id="KW-0479">Metal-binding</keyword>
<feature type="transmembrane region" description="Helical" evidence="13">
    <location>
        <begin position="87"/>
        <end position="109"/>
    </location>
</feature>
<feature type="transmembrane region" description="Helical" evidence="13">
    <location>
        <begin position="121"/>
        <end position="142"/>
    </location>
</feature>
<evidence type="ECO:0000256" key="13">
    <source>
        <dbReference type="SAM" id="Phobius"/>
    </source>
</evidence>
<comment type="cofactor">
    <cofactor evidence="1">
        <name>Zn(2+)</name>
        <dbReference type="ChEBI" id="CHEBI:29105"/>
    </cofactor>
</comment>
<keyword evidence="11" id="KW-0482">Metalloprotease</keyword>
<dbReference type="InterPro" id="IPR052348">
    <property type="entry name" value="Metallopeptidase_M50B"/>
</dbReference>
<evidence type="ECO:0000256" key="10">
    <source>
        <dbReference type="ARBA" id="ARBA00022989"/>
    </source>
</evidence>
<dbReference type="GO" id="GO:0005886">
    <property type="term" value="C:plasma membrane"/>
    <property type="evidence" value="ECO:0007669"/>
    <property type="project" value="UniProtKB-SubCell"/>
</dbReference>
<evidence type="ECO:0000256" key="8">
    <source>
        <dbReference type="ARBA" id="ARBA00022801"/>
    </source>
</evidence>